<dbReference type="PANTHER" id="PTHR24270:SF62">
    <property type="entry name" value="LOW-DENSITY LIPOPROTEIN RECEPTOR-RELATED PROTEIN 2"/>
    <property type="match status" value="1"/>
</dbReference>
<dbReference type="SMART" id="SM00192">
    <property type="entry name" value="LDLa"/>
    <property type="match status" value="5"/>
</dbReference>
<accession>A0A814WHX4</accession>
<feature type="domain" description="EGF-like" evidence="11">
    <location>
        <begin position="750"/>
        <end position="792"/>
    </location>
</feature>
<dbReference type="Proteomes" id="UP000663829">
    <property type="component" value="Unassembled WGS sequence"/>
</dbReference>
<dbReference type="CDD" id="cd00112">
    <property type="entry name" value="LDLa"/>
    <property type="match status" value="3"/>
</dbReference>
<dbReference type="OrthoDB" id="9990982at2759"/>
<keyword evidence="3 10" id="KW-0812">Transmembrane</keyword>
<dbReference type="Pfam" id="PF00057">
    <property type="entry name" value="Ldl_recept_a"/>
    <property type="match status" value="1"/>
</dbReference>
<feature type="disulfide bond" evidence="8">
    <location>
        <begin position="578"/>
        <end position="587"/>
    </location>
</feature>
<comment type="subcellular location">
    <subcellularLocation>
        <location evidence="2">Endomembrane system</location>
    </subcellularLocation>
    <subcellularLocation>
        <location evidence="1">Membrane</location>
        <topology evidence="1">Single-pass membrane protein</topology>
    </subcellularLocation>
</comment>
<keyword evidence="8" id="KW-0245">EGF-like domain</keyword>
<dbReference type="Gene3D" id="2.10.25.10">
    <property type="entry name" value="Laminin"/>
    <property type="match status" value="2"/>
</dbReference>
<dbReference type="PANTHER" id="PTHR24270">
    <property type="entry name" value="LOW-DENSITY LIPOPROTEIN RECEPTOR-RELATED"/>
    <property type="match status" value="1"/>
</dbReference>
<dbReference type="SUPFAM" id="SSF57424">
    <property type="entry name" value="LDL receptor-like module"/>
    <property type="match status" value="3"/>
</dbReference>
<feature type="disulfide bond" evidence="8">
    <location>
        <begin position="559"/>
        <end position="576"/>
    </location>
</feature>
<feature type="transmembrane region" description="Helical" evidence="10">
    <location>
        <begin position="825"/>
        <end position="848"/>
    </location>
</feature>
<dbReference type="GO" id="GO:0005886">
    <property type="term" value="C:plasma membrane"/>
    <property type="evidence" value="ECO:0007669"/>
    <property type="project" value="TreeGrafter"/>
</dbReference>
<dbReference type="PROSITE" id="PS50026">
    <property type="entry name" value="EGF_3"/>
    <property type="match status" value="2"/>
</dbReference>
<keyword evidence="7 8" id="KW-1015">Disulfide bond</keyword>
<feature type="disulfide bond" evidence="9">
    <location>
        <begin position="272"/>
        <end position="287"/>
    </location>
</feature>
<evidence type="ECO:0000256" key="1">
    <source>
        <dbReference type="ARBA" id="ARBA00004167"/>
    </source>
</evidence>
<dbReference type="GO" id="GO:0016192">
    <property type="term" value="P:vesicle-mediated transport"/>
    <property type="evidence" value="ECO:0007669"/>
    <property type="project" value="UniProtKB-ARBA"/>
</dbReference>
<dbReference type="InterPro" id="IPR017452">
    <property type="entry name" value="GPCR_Rhodpsn_7TM"/>
</dbReference>
<dbReference type="InterPro" id="IPR000742">
    <property type="entry name" value="EGF"/>
</dbReference>
<dbReference type="InterPro" id="IPR023415">
    <property type="entry name" value="LDLR_class-A_CS"/>
</dbReference>
<dbReference type="EMBL" id="CAJOBC010008634">
    <property type="protein sequence ID" value="CAF3966926.1"/>
    <property type="molecule type" value="Genomic_DNA"/>
</dbReference>
<comment type="caution">
    <text evidence="13">The sequence shown here is derived from an EMBL/GenBank/DDBJ whole genome shotgun (WGS) entry which is preliminary data.</text>
</comment>
<feature type="domain" description="G-protein coupled receptors family 1 profile" evidence="12">
    <location>
        <begin position="840"/>
        <end position="980"/>
    </location>
</feature>
<evidence type="ECO:0000256" key="5">
    <source>
        <dbReference type="ARBA" id="ARBA00022989"/>
    </source>
</evidence>
<dbReference type="EMBL" id="CAJNOQ010008633">
    <property type="protein sequence ID" value="CAF1202497.1"/>
    <property type="molecule type" value="Genomic_DNA"/>
</dbReference>
<protein>
    <recommendedName>
        <fullName evidence="16">EGF-like domain-containing protein</fullName>
    </recommendedName>
</protein>
<evidence type="ECO:0000259" key="11">
    <source>
        <dbReference type="PROSITE" id="PS50026"/>
    </source>
</evidence>
<keyword evidence="5 10" id="KW-1133">Transmembrane helix</keyword>
<dbReference type="SMART" id="SM00181">
    <property type="entry name" value="EGF"/>
    <property type="match status" value="3"/>
</dbReference>
<keyword evidence="15" id="KW-1185">Reference proteome</keyword>
<dbReference type="PRINTS" id="PR00261">
    <property type="entry name" value="LDLRECEPTOR"/>
</dbReference>
<evidence type="ECO:0000313" key="13">
    <source>
        <dbReference type="EMBL" id="CAF1202497.1"/>
    </source>
</evidence>
<dbReference type="AlphaFoldDB" id="A0A814WHX4"/>
<reference evidence="13" key="1">
    <citation type="submission" date="2021-02" db="EMBL/GenBank/DDBJ databases">
        <authorList>
            <person name="Nowell W R."/>
        </authorList>
    </citation>
    <scope>NUCLEOTIDE SEQUENCE</scope>
</reference>
<evidence type="ECO:0000256" key="9">
    <source>
        <dbReference type="PROSITE-ProRule" id="PRU00124"/>
    </source>
</evidence>
<dbReference type="SUPFAM" id="SSF81321">
    <property type="entry name" value="Family A G protein-coupled receptor-like"/>
    <property type="match status" value="1"/>
</dbReference>
<feature type="disulfide bond" evidence="9">
    <location>
        <begin position="230"/>
        <end position="245"/>
    </location>
</feature>
<evidence type="ECO:0000256" key="6">
    <source>
        <dbReference type="ARBA" id="ARBA00023136"/>
    </source>
</evidence>
<feature type="disulfide bond" evidence="9">
    <location>
        <begin position="12"/>
        <end position="30"/>
    </location>
</feature>
<feature type="disulfide bond" evidence="8">
    <location>
        <begin position="782"/>
        <end position="791"/>
    </location>
</feature>
<dbReference type="InterPro" id="IPR036055">
    <property type="entry name" value="LDL_receptor-like_sf"/>
</dbReference>
<feature type="domain" description="EGF-like" evidence="11">
    <location>
        <begin position="548"/>
        <end position="588"/>
    </location>
</feature>
<feature type="transmembrane region" description="Helical" evidence="10">
    <location>
        <begin position="860"/>
        <end position="885"/>
    </location>
</feature>
<feature type="disulfide bond" evidence="9">
    <location>
        <begin position="260"/>
        <end position="278"/>
    </location>
</feature>
<dbReference type="PROSITE" id="PS00022">
    <property type="entry name" value="EGF_1"/>
    <property type="match status" value="3"/>
</dbReference>
<dbReference type="Proteomes" id="UP000681722">
    <property type="component" value="Unassembled WGS sequence"/>
</dbReference>
<dbReference type="InterPro" id="IPR002172">
    <property type="entry name" value="LDrepeatLR_classA_rpt"/>
</dbReference>
<dbReference type="SUPFAM" id="SSF57196">
    <property type="entry name" value="EGF/Laminin"/>
    <property type="match status" value="2"/>
</dbReference>
<evidence type="ECO:0000256" key="8">
    <source>
        <dbReference type="PROSITE-ProRule" id="PRU00076"/>
    </source>
</evidence>
<dbReference type="PROSITE" id="PS50068">
    <property type="entry name" value="LDLRA_2"/>
    <property type="match status" value="4"/>
</dbReference>
<evidence type="ECO:0000256" key="4">
    <source>
        <dbReference type="ARBA" id="ARBA00022737"/>
    </source>
</evidence>
<gene>
    <name evidence="13" type="ORF">GPM918_LOCUS23794</name>
    <name evidence="14" type="ORF">SRO942_LOCUS23793</name>
</gene>
<evidence type="ECO:0000313" key="14">
    <source>
        <dbReference type="EMBL" id="CAF3966926.1"/>
    </source>
</evidence>
<dbReference type="PROSITE" id="PS01209">
    <property type="entry name" value="LDLRA_1"/>
    <property type="match status" value="1"/>
</dbReference>
<feature type="disulfide bond" evidence="9">
    <location>
        <begin position="136"/>
        <end position="151"/>
    </location>
</feature>
<proteinExistence type="predicted"/>
<evidence type="ECO:0000256" key="2">
    <source>
        <dbReference type="ARBA" id="ARBA00004308"/>
    </source>
</evidence>
<name>A0A814WHX4_9BILA</name>
<dbReference type="InterPro" id="IPR050685">
    <property type="entry name" value="LDLR"/>
</dbReference>
<feature type="disulfide bond" evidence="9">
    <location>
        <begin position="253"/>
        <end position="265"/>
    </location>
</feature>
<keyword evidence="6 10" id="KW-0472">Membrane</keyword>
<evidence type="ECO:0000256" key="3">
    <source>
        <dbReference type="ARBA" id="ARBA00022692"/>
    </source>
</evidence>
<evidence type="ECO:0000259" key="12">
    <source>
        <dbReference type="PROSITE" id="PS50262"/>
    </source>
</evidence>
<feature type="non-terminal residue" evidence="13">
    <location>
        <position position="1"/>
    </location>
</feature>
<dbReference type="PROSITE" id="PS50262">
    <property type="entry name" value="G_PROTEIN_RECEP_F1_2"/>
    <property type="match status" value="1"/>
</dbReference>
<dbReference type="Gene3D" id="1.20.1070.10">
    <property type="entry name" value="Rhodopsin 7-helix transmembrane proteins"/>
    <property type="match status" value="1"/>
</dbReference>
<organism evidence="13 15">
    <name type="scientific">Didymodactylos carnosus</name>
    <dbReference type="NCBI Taxonomy" id="1234261"/>
    <lineage>
        <taxon>Eukaryota</taxon>
        <taxon>Metazoa</taxon>
        <taxon>Spiralia</taxon>
        <taxon>Gnathifera</taxon>
        <taxon>Rotifera</taxon>
        <taxon>Eurotatoria</taxon>
        <taxon>Bdelloidea</taxon>
        <taxon>Philodinida</taxon>
        <taxon>Philodinidae</taxon>
        <taxon>Didymodactylos</taxon>
    </lineage>
</organism>
<dbReference type="GO" id="GO:0012505">
    <property type="term" value="C:endomembrane system"/>
    <property type="evidence" value="ECO:0007669"/>
    <property type="project" value="UniProtKB-SubCell"/>
</dbReference>
<dbReference type="Gene3D" id="4.10.400.10">
    <property type="entry name" value="Low-density Lipoprotein Receptor"/>
    <property type="match status" value="3"/>
</dbReference>
<evidence type="ECO:0008006" key="16">
    <source>
        <dbReference type="Google" id="ProtNLM"/>
    </source>
</evidence>
<evidence type="ECO:0000256" key="7">
    <source>
        <dbReference type="ARBA" id="ARBA00023157"/>
    </source>
</evidence>
<evidence type="ECO:0000313" key="15">
    <source>
        <dbReference type="Proteomes" id="UP000663829"/>
    </source>
</evidence>
<sequence length="980" mass="113535">MNQCVDSTQYRCRNGMCIERQFAFDDIYDCLDGSDEIDDEKRKIRCQQYPFGECEEFNCGWMTYPIDDNSDCFMNSITCTSSNDIGCYLLRNGSSTPLAYYLFQDFCNGVVNRKLVTDEADCQEFSLSCSSRSRACTGIWDCNNGYDEINCGSQTYYLNQHCGEEEHYCFQFDTYELGCLHVDRANDGQIDCIGASDERFVYCPNKHPDEITRRFRCLSEPLCIRVEQVCDGNQDCPLNDDELMCPWRMKSECQNGTFACKNRTCLSESERCNNQNECRNGEDEWFCDMIRYRHFKPQFRLSTDFTQYPIRDEMSNEMTIKNWSKLKQRRSVKRADLKQDELFDYYIAYYCNHGVLVSSWDTKGLECFCSPAYFGHRCQFQSHRLTVYLQVEIDKRLRQSVFKLSVCLISTDDEERTIMCDYVTHFESNERIFKHIIYLVYPRSHITSNYSVRITAYATTLSTVMLHSAWYYKIAFSFLPVNRLTAVIRIENTTEQYKNNCILYRNDNTRHYCFHAPLSPLLCANDSLFVDGYCVCPLNKWGTGCYIRSNICEKMNDSCKNGGICYPLVERLSYFCICDDQHFGQFCQYNRSKVAISLMNNHYSISIMPFVIVHFLEIDEALGALIIKDRLLFHRVPLSSILISLFKQERLSTFIYTQIYFDTRTVYGEYHLVSLLRRVRSLQTSVLPSNRCPHIRELLNHTVNNFPYFKRVKFYQKACYVWGIKCFYDEQYMCLCDNFARYDCFRFDHDASDCSSLDYCLNEGRCIQPLQTDLTFDFGCVCPACYYGELCQFTTAQYSLSLDALVSSEILLGKSLHNLPTLIKITLSLVMLMVIIGLMANSLSIISLCQKTGHEVGCGLYLLTLCITSQLGLLTFGARFIHLLIMQTSSRKKAAAFDYVSCISLEFLFSVTSSIFDWLTACIAIERALVAGKGVRFNKKLSRKLSQMLVIIVVVLNSVSQVHELFSREVIADPRSSGHS</sequence>
<comment type="caution">
    <text evidence="8">Lacks conserved residue(s) required for the propagation of feature annotation.</text>
</comment>
<keyword evidence="4" id="KW-0677">Repeat</keyword>
<evidence type="ECO:0000256" key="10">
    <source>
        <dbReference type="SAM" id="Phobius"/>
    </source>
</evidence>